<organism evidence="2 3">
    <name type="scientific">Portunus trituberculatus</name>
    <name type="common">Swimming crab</name>
    <name type="synonym">Neptunus trituberculatus</name>
    <dbReference type="NCBI Taxonomy" id="210409"/>
    <lineage>
        <taxon>Eukaryota</taxon>
        <taxon>Metazoa</taxon>
        <taxon>Ecdysozoa</taxon>
        <taxon>Arthropoda</taxon>
        <taxon>Crustacea</taxon>
        <taxon>Multicrustacea</taxon>
        <taxon>Malacostraca</taxon>
        <taxon>Eumalacostraca</taxon>
        <taxon>Eucarida</taxon>
        <taxon>Decapoda</taxon>
        <taxon>Pleocyemata</taxon>
        <taxon>Brachyura</taxon>
        <taxon>Eubrachyura</taxon>
        <taxon>Portunoidea</taxon>
        <taxon>Portunidae</taxon>
        <taxon>Portuninae</taxon>
        <taxon>Portunus</taxon>
    </lineage>
</organism>
<evidence type="ECO:0000256" key="1">
    <source>
        <dbReference type="SAM" id="Phobius"/>
    </source>
</evidence>
<accession>A0A5B7GLX0</accession>
<evidence type="ECO:0000313" key="3">
    <source>
        <dbReference type="Proteomes" id="UP000324222"/>
    </source>
</evidence>
<evidence type="ECO:0000313" key="2">
    <source>
        <dbReference type="EMBL" id="MPC61121.1"/>
    </source>
</evidence>
<dbReference type="Proteomes" id="UP000324222">
    <property type="component" value="Unassembled WGS sequence"/>
</dbReference>
<keyword evidence="1" id="KW-1133">Transmembrane helix</keyword>
<proteinExistence type="predicted"/>
<keyword evidence="1" id="KW-0812">Transmembrane</keyword>
<keyword evidence="1" id="KW-0472">Membrane</keyword>
<protein>
    <submittedName>
        <fullName evidence="2">Uncharacterized protein</fullName>
    </submittedName>
</protein>
<comment type="caution">
    <text evidence="2">The sequence shown here is derived from an EMBL/GenBank/DDBJ whole genome shotgun (WGS) entry which is preliminary data.</text>
</comment>
<dbReference type="EMBL" id="VSRR010018232">
    <property type="protein sequence ID" value="MPC61121.1"/>
    <property type="molecule type" value="Genomic_DNA"/>
</dbReference>
<name>A0A5B7GLX0_PORTR</name>
<gene>
    <name evidence="2" type="ORF">E2C01_055184</name>
</gene>
<keyword evidence="3" id="KW-1185">Reference proteome</keyword>
<sequence length="234" mass="25920">MERGKYTSWSMVTLLSRKPLALSLSHFPVAKRGRLWGGSQDTEAVPDLLKGGVVRQRPHLSVVVSTAVPVCSTAGGVVEDTRYLGRVAEETPPFRTSEEDRGLNVLVRGLGMILGSAAVGLFRAVIRGRVRPPTLARRDGVLHFHVCLHRGTLPPPALGDRPDKVNTATLAQTAQRSVGRASINKNSRKSRSKVSRHFGFRGVYESSVNKRVRKPASSWRHLSARRRWHQINRQ</sequence>
<feature type="transmembrane region" description="Helical" evidence="1">
    <location>
        <begin position="105"/>
        <end position="126"/>
    </location>
</feature>
<reference evidence="2 3" key="1">
    <citation type="submission" date="2019-05" db="EMBL/GenBank/DDBJ databases">
        <title>Another draft genome of Portunus trituberculatus and its Hox gene families provides insights of decapod evolution.</title>
        <authorList>
            <person name="Jeong J.-H."/>
            <person name="Song I."/>
            <person name="Kim S."/>
            <person name="Choi T."/>
            <person name="Kim D."/>
            <person name="Ryu S."/>
            <person name="Kim W."/>
        </authorList>
    </citation>
    <scope>NUCLEOTIDE SEQUENCE [LARGE SCALE GENOMIC DNA]</scope>
    <source>
        <tissue evidence="2">Muscle</tissue>
    </source>
</reference>
<dbReference type="AlphaFoldDB" id="A0A5B7GLX0"/>